<evidence type="ECO:0000313" key="1">
    <source>
        <dbReference type="EMBL" id="KAH3697783.1"/>
    </source>
</evidence>
<reference evidence="1" key="1">
    <citation type="journal article" date="2019" name="bioRxiv">
        <title>The Genome of the Zebra Mussel, Dreissena polymorpha: A Resource for Invasive Species Research.</title>
        <authorList>
            <person name="McCartney M.A."/>
            <person name="Auch B."/>
            <person name="Kono T."/>
            <person name="Mallez S."/>
            <person name="Zhang Y."/>
            <person name="Obille A."/>
            <person name="Becker A."/>
            <person name="Abrahante J.E."/>
            <person name="Garbe J."/>
            <person name="Badalamenti J.P."/>
            <person name="Herman A."/>
            <person name="Mangelson H."/>
            <person name="Liachko I."/>
            <person name="Sullivan S."/>
            <person name="Sone E.D."/>
            <person name="Koren S."/>
            <person name="Silverstein K.A.T."/>
            <person name="Beckman K.B."/>
            <person name="Gohl D.M."/>
        </authorList>
    </citation>
    <scope>NUCLEOTIDE SEQUENCE</scope>
    <source>
        <strain evidence="1">Duluth1</strain>
        <tissue evidence="1">Whole animal</tissue>
    </source>
</reference>
<dbReference type="AlphaFoldDB" id="A0A9D3YC48"/>
<sequence>MPNIALLGDVEGGGGDGSNGISGCVTGLRGDLIQALRLSQLRNEDPRAFQNFMRPPAIFHEIEPRLTPGTKASRKCDKRRGVEKCQEEGTCMRDLSAN</sequence>
<dbReference type="EMBL" id="JAIWYP010000016">
    <property type="protein sequence ID" value="KAH3697783.1"/>
    <property type="molecule type" value="Genomic_DNA"/>
</dbReference>
<accession>A0A9D3YC48</accession>
<reference evidence="1" key="2">
    <citation type="submission" date="2020-11" db="EMBL/GenBank/DDBJ databases">
        <authorList>
            <person name="McCartney M.A."/>
            <person name="Auch B."/>
            <person name="Kono T."/>
            <person name="Mallez S."/>
            <person name="Becker A."/>
            <person name="Gohl D.M."/>
            <person name="Silverstein K.A.T."/>
            <person name="Koren S."/>
            <person name="Bechman K.B."/>
            <person name="Herman A."/>
            <person name="Abrahante J.E."/>
            <person name="Garbe J."/>
        </authorList>
    </citation>
    <scope>NUCLEOTIDE SEQUENCE</scope>
    <source>
        <strain evidence="1">Duluth1</strain>
        <tissue evidence="1">Whole animal</tissue>
    </source>
</reference>
<comment type="caution">
    <text evidence="1">The sequence shown here is derived from an EMBL/GenBank/DDBJ whole genome shotgun (WGS) entry which is preliminary data.</text>
</comment>
<protein>
    <submittedName>
        <fullName evidence="1">Uncharacterized protein</fullName>
    </submittedName>
</protein>
<dbReference type="Proteomes" id="UP000828390">
    <property type="component" value="Unassembled WGS sequence"/>
</dbReference>
<name>A0A9D3YC48_DREPO</name>
<evidence type="ECO:0000313" key="2">
    <source>
        <dbReference type="Proteomes" id="UP000828390"/>
    </source>
</evidence>
<organism evidence="1 2">
    <name type="scientific">Dreissena polymorpha</name>
    <name type="common">Zebra mussel</name>
    <name type="synonym">Mytilus polymorpha</name>
    <dbReference type="NCBI Taxonomy" id="45954"/>
    <lineage>
        <taxon>Eukaryota</taxon>
        <taxon>Metazoa</taxon>
        <taxon>Spiralia</taxon>
        <taxon>Lophotrochozoa</taxon>
        <taxon>Mollusca</taxon>
        <taxon>Bivalvia</taxon>
        <taxon>Autobranchia</taxon>
        <taxon>Heteroconchia</taxon>
        <taxon>Euheterodonta</taxon>
        <taxon>Imparidentia</taxon>
        <taxon>Neoheterodontei</taxon>
        <taxon>Myida</taxon>
        <taxon>Dreissenoidea</taxon>
        <taxon>Dreissenidae</taxon>
        <taxon>Dreissena</taxon>
    </lineage>
</organism>
<gene>
    <name evidence="1" type="ORF">DPMN_085293</name>
</gene>
<proteinExistence type="predicted"/>
<keyword evidence="2" id="KW-1185">Reference proteome</keyword>